<feature type="compositionally biased region" description="Polar residues" evidence="1">
    <location>
        <begin position="1"/>
        <end position="16"/>
    </location>
</feature>
<name>A0AAV7CHA8_ENGPU</name>
<proteinExistence type="predicted"/>
<dbReference type="AlphaFoldDB" id="A0AAV7CHA8"/>
<comment type="caution">
    <text evidence="2">The sequence shown here is derived from an EMBL/GenBank/DDBJ whole genome shotgun (WGS) entry which is preliminary data.</text>
</comment>
<evidence type="ECO:0000313" key="2">
    <source>
        <dbReference type="EMBL" id="KAG8584186.1"/>
    </source>
</evidence>
<organism evidence="2 3">
    <name type="scientific">Engystomops pustulosus</name>
    <name type="common">Tungara frog</name>
    <name type="synonym">Physalaemus pustulosus</name>
    <dbReference type="NCBI Taxonomy" id="76066"/>
    <lineage>
        <taxon>Eukaryota</taxon>
        <taxon>Metazoa</taxon>
        <taxon>Chordata</taxon>
        <taxon>Craniata</taxon>
        <taxon>Vertebrata</taxon>
        <taxon>Euteleostomi</taxon>
        <taxon>Amphibia</taxon>
        <taxon>Batrachia</taxon>
        <taxon>Anura</taxon>
        <taxon>Neobatrachia</taxon>
        <taxon>Hyloidea</taxon>
        <taxon>Leptodactylidae</taxon>
        <taxon>Leiuperinae</taxon>
        <taxon>Engystomops</taxon>
    </lineage>
</organism>
<evidence type="ECO:0000313" key="3">
    <source>
        <dbReference type="Proteomes" id="UP000824782"/>
    </source>
</evidence>
<feature type="region of interest" description="Disordered" evidence="1">
    <location>
        <begin position="1"/>
        <end position="24"/>
    </location>
</feature>
<keyword evidence="3" id="KW-1185">Reference proteome</keyword>
<reference evidence="2" key="1">
    <citation type="thesis" date="2020" institute="ProQuest LLC" country="789 East Eisenhower Parkway, Ann Arbor, MI, USA">
        <title>Comparative Genomics and Chromosome Evolution.</title>
        <authorList>
            <person name="Mudd A.B."/>
        </authorList>
    </citation>
    <scope>NUCLEOTIDE SEQUENCE</scope>
    <source>
        <strain evidence="2">237g6f4</strain>
        <tissue evidence="2">Blood</tissue>
    </source>
</reference>
<evidence type="ECO:0000256" key="1">
    <source>
        <dbReference type="SAM" id="MobiDB-lite"/>
    </source>
</evidence>
<protein>
    <submittedName>
        <fullName evidence="2">Uncharacterized protein</fullName>
    </submittedName>
</protein>
<dbReference type="EMBL" id="WNYA01000003">
    <property type="protein sequence ID" value="KAG8584186.1"/>
    <property type="molecule type" value="Genomic_DNA"/>
</dbReference>
<sequence>MQNKFTPTQNSHVDQPDSQDNDPLELPHTGKCYCLPAIQRNSTRMDCVVQQCNQRGAESVICGRGHHSNYEACNICFKGSLTPPFPLHIACKLHIDS</sequence>
<dbReference type="Proteomes" id="UP000824782">
    <property type="component" value="Unassembled WGS sequence"/>
</dbReference>
<gene>
    <name evidence="2" type="ORF">GDO81_008721</name>
</gene>
<accession>A0AAV7CHA8</accession>